<feature type="domain" description="SCP" evidence="1">
    <location>
        <begin position="144"/>
        <end position="280"/>
    </location>
</feature>
<dbReference type="InterPro" id="IPR014044">
    <property type="entry name" value="CAP_dom"/>
</dbReference>
<dbReference type="InterPro" id="IPR034113">
    <property type="entry name" value="SCP_GAPR1-like"/>
</dbReference>
<keyword evidence="2" id="KW-1185">Reference proteome</keyword>
<protein>
    <submittedName>
        <fullName evidence="3 4">SCP domain-containing protein</fullName>
    </submittedName>
</protein>
<reference evidence="3" key="1">
    <citation type="submission" date="2015-08" db="UniProtKB">
        <authorList>
            <consortium name="WormBaseParasite"/>
        </authorList>
    </citation>
    <scope>IDENTIFICATION</scope>
</reference>
<evidence type="ECO:0000259" key="1">
    <source>
        <dbReference type="SMART" id="SM00198"/>
    </source>
</evidence>
<dbReference type="FunFam" id="3.40.33.10:FF:000010">
    <property type="entry name" value="Predicted protein"/>
    <property type="match status" value="1"/>
</dbReference>
<dbReference type="AlphaFoldDB" id="A0A0K0E2Z1"/>
<dbReference type="WBParaSite" id="TCONS_00005631.p1">
    <property type="protein sequence ID" value="TCONS_00005631.p1"/>
    <property type="gene ID" value="XLOC_003892"/>
</dbReference>
<dbReference type="SUPFAM" id="SSF55797">
    <property type="entry name" value="PR-1-like"/>
    <property type="match status" value="1"/>
</dbReference>
<proteinExistence type="predicted"/>
<sequence>MTFSFLKEISLYQLNLKTAVWSYIKILHTHLSSMKKFFTKRLKKSKSLHESNEVQEKNNNKNGGAITASKTFAHVPNTTRNCAPGNGLSFDVCGSLVDVHSTTSSANEKRSAQSQEMDKHMMQMISDVKYMKRRPKFMEVSEVNFQRQCLDAHNQLRTNFGCPPLSWSQELADVARAWAMKLAERGRVLYPELTGIGENIYLDTGVSEDHLTTGSEIVTHWAKEAEYFNFDNPRWHPNCQKFTQMIWRDSEELGIYRYWNTSTNCLCIVAFYKPGGNCNTPGSFASNVPTKAALNETLFETGSPIRSIIASIKKTSRNTDNCITANESPYRSINYHLSPLAKKG</sequence>
<dbReference type="Pfam" id="PF00188">
    <property type="entry name" value="CAP"/>
    <property type="match status" value="1"/>
</dbReference>
<organism evidence="3">
    <name type="scientific">Strongyloides stercoralis</name>
    <name type="common">Threadworm</name>
    <dbReference type="NCBI Taxonomy" id="6248"/>
    <lineage>
        <taxon>Eukaryota</taxon>
        <taxon>Metazoa</taxon>
        <taxon>Ecdysozoa</taxon>
        <taxon>Nematoda</taxon>
        <taxon>Chromadorea</taxon>
        <taxon>Rhabditida</taxon>
        <taxon>Tylenchina</taxon>
        <taxon>Panagrolaimomorpha</taxon>
        <taxon>Strongyloidoidea</taxon>
        <taxon>Strongyloididae</taxon>
        <taxon>Strongyloides</taxon>
    </lineage>
</organism>
<name>A0A0K0E2Z1_STRER</name>
<dbReference type="WBParaSite" id="SSTP_0000386000.1">
    <property type="protein sequence ID" value="SSTP_0000386000.1"/>
    <property type="gene ID" value="SSTP_0000386000"/>
</dbReference>
<dbReference type="SMART" id="SM00198">
    <property type="entry name" value="SCP"/>
    <property type="match status" value="1"/>
</dbReference>
<dbReference type="Gene3D" id="3.40.33.10">
    <property type="entry name" value="CAP"/>
    <property type="match status" value="1"/>
</dbReference>
<evidence type="ECO:0000313" key="3">
    <source>
        <dbReference type="WBParaSite" id="SSTP_0000386000.1"/>
    </source>
</evidence>
<dbReference type="STRING" id="6248.A0A0K0E2Z1"/>
<dbReference type="PRINTS" id="PR00837">
    <property type="entry name" value="V5TPXLIKE"/>
</dbReference>
<dbReference type="Proteomes" id="UP000035681">
    <property type="component" value="Unplaced"/>
</dbReference>
<dbReference type="InterPro" id="IPR001283">
    <property type="entry name" value="CRISP-related"/>
</dbReference>
<dbReference type="PANTHER" id="PTHR10334">
    <property type="entry name" value="CYSTEINE-RICH SECRETORY PROTEIN-RELATED"/>
    <property type="match status" value="1"/>
</dbReference>
<dbReference type="CDD" id="cd05382">
    <property type="entry name" value="CAP_GAPR1-like"/>
    <property type="match status" value="1"/>
</dbReference>
<dbReference type="InterPro" id="IPR035940">
    <property type="entry name" value="CAP_sf"/>
</dbReference>
<evidence type="ECO:0000313" key="4">
    <source>
        <dbReference type="WBParaSite" id="TCONS_00005631.p1"/>
    </source>
</evidence>
<accession>A0A0K0E2Z1</accession>
<evidence type="ECO:0000313" key="2">
    <source>
        <dbReference type="Proteomes" id="UP000035681"/>
    </source>
</evidence>